<dbReference type="SUPFAM" id="SSF69360">
    <property type="entry name" value="Cell wall binding repeat"/>
    <property type="match status" value="1"/>
</dbReference>
<dbReference type="PANTHER" id="PTHR37841:SF1">
    <property type="entry name" value="DUF3298 DOMAIN-CONTAINING PROTEIN"/>
    <property type="match status" value="1"/>
</dbReference>
<evidence type="ECO:0000313" key="4">
    <source>
        <dbReference type="Proteomes" id="UP001056500"/>
    </source>
</evidence>
<dbReference type="Proteomes" id="UP001056500">
    <property type="component" value="Chromosome"/>
</dbReference>
<dbReference type="RefSeq" id="WP_251872755.1">
    <property type="nucleotide sequence ID" value="NZ_CP098755.1"/>
</dbReference>
<dbReference type="InterPro" id="IPR003343">
    <property type="entry name" value="Big_2"/>
</dbReference>
<evidence type="ECO:0000259" key="2">
    <source>
        <dbReference type="SMART" id="SM00635"/>
    </source>
</evidence>
<dbReference type="SMART" id="SM00635">
    <property type="entry name" value="BID_2"/>
    <property type="match status" value="1"/>
</dbReference>
<dbReference type="Pfam" id="PF14903">
    <property type="entry name" value="WG_beta_rep"/>
    <property type="match status" value="2"/>
</dbReference>
<organism evidence="3 4">
    <name type="scientific">Brevibacillus ruminantium</name>
    <dbReference type="NCBI Taxonomy" id="2950604"/>
    <lineage>
        <taxon>Bacteria</taxon>
        <taxon>Bacillati</taxon>
        <taxon>Bacillota</taxon>
        <taxon>Bacilli</taxon>
        <taxon>Bacillales</taxon>
        <taxon>Paenibacillaceae</taxon>
        <taxon>Brevibacillus</taxon>
    </lineage>
</organism>
<gene>
    <name evidence="3" type="ORF">NDK47_26820</name>
</gene>
<accession>A0ABY4WES8</accession>
<feature type="domain" description="BIG2" evidence="2">
    <location>
        <begin position="21"/>
        <end position="102"/>
    </location>
</feature>
<feature type="compositionally biased region" description="Low complexity" evidence="1">
    <location>
        <begin position="359"/>
        <end position="383"/>
    </location>
</feature>
<feature type="compositionally biased region" description="Polar residues" evidence="1">
    <location>
        <begin position="260"/>
        <end position="271"/>
    </location>
</feature>
<dbReference type="Gene3D" id="2.60.40.1080">
    <property type="match status" value="1"/>
</dbReference>
<dbReference type="Pfam" id="PF02368">
    <property type="entry name" value="Big_2"/>
    <property type="match status" value="1"/>
</dbReference>
<feature type="region of interest" description="Disordered" evidence="1">
    <location>
        <begin position="247"/>
        <end position="383"/>
    </location>
</feature>
<feature type="compositionally biased region" description="Basic and acidic residues" evidence="1">
    <location>
        <begin position="321"/>
        <end position="330"/>
    </location>
</feature>
<proteinExistence type="predicted"/>
<feature type="compositionally biased region" description="Low complexity" evidence="1">
    <location>
        <begin position="247"/>
        <end position="257"/>
    </location>
</feature>
<dbReference type="InterPro" id="IPR008964">
    <property type="entry name" value="Invasin/intimin_cell_adhesion"/>
</dbReference>
<protein>
    <submittedName>
        <fullName evidence="3">WG repeat-containing protein</fullName>
    </submittedName>
</protein>
<dbReference type="EMBL" id="CP098755">
    <property type="protein sequence ID" value="USG65668.1"/>
    <property type="molecule type" value="Genomic_DNA"/>
</dbReference>
<keyword evidence="4" id="KW-1185">Reference proteome</keyword>
<feature type="compositionally biased region" description="Low complexity" evidence="1">
    <location>
        <begin position="202"/>
        <end position="214"/>
    </location>
</feature>
<sequence>MSLQPIKQLFPYVEDQDDGKNIMYIRIEPALLYLEAGQTSKIKVYAVLTDGRNEEITHKVKWQSQHTTVGKVNEEGTITAVEAGSMTITAEFERHKAELVVSIDKREATVKKKNPVVMDKRLGRIALLTLAATLVVSGSIYGASQFLSSDENAEGDLTASLPVQAASNDPGNQAEPASEPPSNSAVLQTEGTPGPDGEKSGESAPSSAAAAEESFVQGSEGVQTTEPGSVAAGFMSALSQAVAATDRAAASTAAEENAQPEPTSASAPTPEQTQASSTPAATSAQTPAASKPASTPAQTPAASKPASTSAQKPASSTPKPADTKGKEKPKQPAANPKPETKNTAPSTQSNPAPDVKPEAAQPAAQSTAAAPQKPPAAASQPVKQEAVIALVPVEKGGKWGYKRSGEEEIVIPYQFDHAAKFSDGLAVVKKDGQFGYINSSGQVVIPIEYSYASSFSGGKATVKKDGKMGTIDKKGNFNEN</sequence>
<feature type="compositionally biased region" description="Polar residues" evidence="1">
    <location>
        <begin position="180"/>
        <end position="191"/>
    </location>
</feature>
<reference evidence="3" key="1">
    <citation type="submission" date="2022-06" db="EMBL/GenBank/DDBJ databases">
        <title>Genome sequencing of Brevibacillus sp. BB3-R1.</title>
        <authorList>
            <person name="Heo J."/>
            <person name="Lee D."/>
            <person name="Won M."/>
            <person name="Han B.-H."/>
            <person name="Hong S.-B."/>
            <person name="Kwon S.-W."/>
        </authorList>
    </citation>
    <scope>NUCLEOTIDE SEQUENCE</scope>
    <source>
        <strain evidence="3">BB3-R1</strain>
    </source>
</reference>
<feature type="region of interest" description="Disordered" evidence="1">
    <location>
        <begin position="163"/>
        <end position="227"/>
    </location>
</feature>
<dbReference type="InterPro" id="IPR032774">
    <property type="entry name" value="WG_beta_rep"/>
</dbReference>
<name>A0ABY4WES8_9BACL</name>
<evidence type="ECO:0000313" key="3">
    <source>
        <dbReference type="EMBL" id="USG65668.1"/>
    </source>
</evidence>
<evidence type="ECO:0000256" key="1">
    <source>
        <dbReference type="SAM" id="MobiDB-lite"/>
    </source>
</evidence>
<feature type="compositionally biased region" description="Polar residues" evidence="1">
    <location>
        <begin position="341"/>
        <end position="351"/>
    </location>
</feature>
<dbReference type="PANTHER" id="PTHR37841">
    <property type="entry name" value="GLR2918 PROTEIN"/>
    <property type="match status" value="1"/>
</dbReference>
<feature type="compositionally biased region" description="Low complexity" evidence="1">
    <location>
        <begin position="272"/>
        <end position="318"/>
    </location>
</feature>
<feature type="compositionally biased region" description="Polar residues" evidence="1">
    <location>
        <begin position="216"/>
        <end position="227"/>
    </location>
</feature>
<dbReference type="SUPFAM" id="SSF49373">
    <property type="entry name" value="Invasin/intimin cell-adhesion fragments"/>
    <property type="match status" value="1"/>
</dbReference>